<dbReference type="SUPFAM" id="SSF50494">
    <property type="entry name" value="Trypsin-like serine proteases"/>
    <property type="match status" value="1"/>
</dbReference>
<dbReference type="OrthoDB" id="3563428at2759"/>
<organism evidence="1 2">
    <name type="scientific">Polytolypa hystricis (strain UAMH7299)</name>
    <dbReference type="NCBI Taxonomy" id="1447883"/>
    <lineage>
        <taxon>Eukaryota</taxon>
        <taxon>Fungi</taxon>
        <taxon>Dikarya</taxon>
        <taxon>Ascomycota</taxon>
        <taxon>Pezizomycotina</taxon>
        <taxon>Eurotiomycetes</taxon>
        <taxon>Eurotiomycetidae</taxon>
        <taxon>Onygenales</taxon>
        <taxon>Onygenales incertae sedis</taxon>
        <taxon>Polytolypa</taxon>
    </lineage>
</organism>
<dbReference type="EMBL" id="PDNA01000050">
    <property type="protein sequence ID" value="PGH19268.1"/>
    <property type="molecule type" value="Genomic_DNA"/>
</dbReference>
<accession>A0A2B7YED4</accession>
<sequence length="454" mass="49956">MTQEPTFVGGLESDGLPLHGYKQPLLMLTSNPLITERSVNPFHPSGSLYIFPVESANLLHLLWKAKPPTVARELIEENADVYSIDVLRIGPSRTAKQNHITILISAVRSENPKTNWSSVLTSFHSSCAKEGMPPIDVAVKKVEHPESSPVQLSTPYPKSAFMGASIGNGKSETAQTLGGYVNLFTMRGRGRKLLAGLTTHDIISNEQTINIRSGPNNNVVISCPAVADSIVTKDKLMERFQTQNGALRAIESRAAMIPPSQYTDDLLGEWLHARLKHDETESEIAQTRNFCDHLGTVLGASGPVISRDRRFISWALIKIDEDRMARNQLPGTHDRLYLPTFLIPGRQVKKIGRSTNRTSGEMNSIDSFVRPDGFDGYDDFAMQRCVVNTYDALVRPGDNGSWLVDPTGQVGAVITGLNGFHIAYATDMALIFPNIEDDTGYKVFLPYPLRVIGG</sequence>
<gene>
    <name evidence="1" type="ORF">AJ80_04134</name>
</gene>
<dbReference type="InterPro" id="IPR009003">
    <property type="entry name" value="Peptidase_S1_PA"/>
</dbReference>
<proteinExistence type="predicted"/>
<dbReference type="AlphaFoldDB" id="A0A2B7YED4"/>
<reference evidence="1 2" key="1">
    <citation type="submission" date="2017-10" db="EMBL/GenBank/DDBJ databases">
        <title>Comparative genomics in systemic dimorphic fungi from Ajellomycetaceae.</title>
        <authorList>
            <person name="Munoz J.F."/>
            <person name="Mcewen J.G."/>
            <person name="Clay O.K."/>
            <person name="Cuomo C.A."/>
        </authorList>
    </citation>
    <scope>NUCLEOTIDE SEQUENCE [LARGE SCALE GENOMIC DNA]</scope>
    <source>
        <strain evidence="1 2">UAMH7299</strain>
    </source>
</reference>
<dbReference type="Proteomes" id="UP000224634">
    <property type="component" value="Unassembled WGS sequence"/>
</dbReference>
<keyword evidence="2" id="KW-1185">Reference proteome</keyword>
<comment type="caution">
    <text evidence="1">The sequence shown here is derived from an EMBL/GenBank/DDBJ whole genome shotgun (WGS) entry which is preliminary data.</text>
</comment>
<protein>
    <submittedName>
        <fullName evidence="1">Uncharacterized protein</fullName>
    </submittedName>
</protein>
<name>A0A2B7YED4_POLH7</name>
<evidence type="ECO:0000313" key="2">
    <source>
        <dbReference type="Proteomes" id="UP000224634"/>
    </source>
</evidence>
<dbReference type="STRING" id="1447883.A0A2B7YED4"/>
<evidence type="ECO:0000313" key="1">
    <source>
        <dbReference type="EMBL" id="PGH19268.1"/>
    </source>
</evidence>